<evidence type="ECO:0000256" key="1">
    <source>
        <dbReference type="SAM" id="SignalP"/>
    </source>
</evidence>
<dbReference type="AlphaFoldDB" id="A0A0F7FU06"/>
<dbReference type="Proteomes" id="UP000034034">
    <property type="component" value="Chromosome"/>
</dbReference>
<dbReference type="RefSeq" id="WP_046723992.1">
    <property type="nucleotide sequence ID" value="NZ_CP009922.3"/>
</dbReference>
<accession>A0A0F7FU06</accession>
<keyword evidence="1" id="KW-0732">Signal</keyword>
<feature type="signal peptide" evidence="1">
    <location>
        <begin position="1"/>
        <end position="28"/>
    </location>
</feature>
<proteinExistence type="predicted"/>
<dbReference type="PATRIC" id="fig|408015.6.peg.2559"/>
<protein>
    <submittedName>
        <fullName evidence="2">Secreted protein</fullName>
    </submittedName>
</protein>
<evidence type="ECO:0000313" key="3">
    <source>
        <dbReference type="Proteomes" id="UP000034034"/>
    </source>
</evidence>
<name>A0A0F7FU06_9ACTN</name>
<keyword evidence="3" id="KW-1185">Reference proteome</keyword>
<dbReference type="HOGENOM" id="CLU_054572_0_0_11"/>
<dbReference type="EMBL" id="CP009922">
    <property type="protein sequence ID" value="AKG43902.1"/>
    <property type="molecule type" value="Genomic_DNA"/>
</dbReference>
<reference evidence="2" key="1">
    <citation type="submission" date="2019-08" db="EMBL/GenBank/DDBJ databases">
        <title>Complete genome sequence of a mangrove-derived Streptomyces xiamenensis.</title>
        <authorList>
            <person name="Xu J."/>
        </authorList>
    </citation>
    <scope>NUCLEOTIDE SEQUENCE</scope>
    <source>
        <strain evidence="2">318</strain>
    </source>
</reference>
<dbReference type="STRING" id="408015.SXIM_25180"/>
<gene>
    <name evidence="2" type="ORF">SXIM_25180</name>
</gene>
<organism evidence="2 3">
    <name type="scientific">Streptomyces xiamenensis</name>
    <dbReference type="NCBI Taxonomy" id="408015"/>
    <lineage>
        <taxon>Bacteria</taxon>
        <taxon>Bacillati</taxon>
        <taxon>Actinomycetota</taxon>
        <taxon>Actinomycetes</taxon>
        <taxon>Kitasatosporales</taxon>
        <taxon>Streptomycetaceae</taxon>
        <taxon>Streptomyces</taxon>
    </lineage>
</organism>
<dbReference type="KEGG" id="sxi:SXIM_25180"/>
<sequence>MHRRQLLRTAATSLTLAATLLATTGAAANESTAQTRWEISFSGNSPIASVYSVTSAGENTAWAAGSKDTRGVVLRWDGAGWSEDTTPGLPRVWQWSSVSAVAEDDVWAFGTLVRDPVLAHYDGTRWNTAPAPPFVGDSWPNAPIKAVPGRLFAGGEALHTYTDGVWSATALPEQVVIRDIDALGPDDAYATGMRYPVTTGHPVVHHWDGTGWTQLPTPPVPAGTELDHVTVAGPDDVYVAGYAEGEDAGPAVPAVVHWDGSSWRDITGSLSSLYLNAITADGHGGLWVTGMDQTEPAFAEPVFWHYDGTAWTKEAGALATGTDVRWPSYTFHDLAPAGDTGTFWAVGDFSAYLPDGDEVGGGLIQRSRTASEAP</sequence>
<feature type="chain" id="PRO_5038683696" evidence="1">
    <location>
        <begin position="29"/>
        <end position="374"/>
    </location>
</feature>
<evidence type="ECO:0000313" key="2">
    <source>
        <dbReference type="EMBL" id="AKG43902.1"/>
    </source>
</evidence>